<dbReference type="PANTHER" id="PTHR33745:SF8">
    <property type="entry name" value="BLUE-LIGHT PHOTORECEPTOR"/>
    <property type="match status" value="1"/>
</dbReference>
<feature type="domain" description="STAS" evidence="1">
    <location>
        <begin position="158"/>
        <end position="268"/>
    </location>
</feature>
<dbReference type="EMBL" id="JACSQO010000004">
    <property type="protein sequence ID" value="MBD7944541.1"/>
    <property type="molecule type" value="Genomic_DNA"/>
</dbReference>
<organism evidence="2 3">
    <name type="scientific">Psychrobacillus faecigallinarum</name>
    <dbReference type="NCBI Taxonomy" id="2762235"/>
    <lineage>
        <taxon>Bacteria</taxon>
        <taxon>Bacillati</taxon>
        <taxon>Bacillota</taxon>
        <taxon>Bacilli</taxon>
        <taxon>Bacillales</taxon>
        <taxon>Bacillaceae</taxon>
        <taxon>Psychrobacillus</taxon>
    </lineage>
</organism>
<evidence type="ECO:0000313" key="2">
    <source>
        <dbReference type="EMBL" id="MBD7944541.1"/>
    </source>
</evidence>
<name>A0ABR8R9W8_9BACI</name>
<proteinExistence type="predicted"/>
<dbReference type="PANTHER" id="PTHR33745">
    <property type="entry name" value="RSBT ANTAGONIST PROTEIN RSBS-RELATED"/>
    <property type="match status" value="1"/>
</dbReference>
<dbReference type="PROSITE" id="PS50801">
    <property type="entry name" value="STAS"/>
    <property type="match status" value="1"/>
</dbReference>
<sequence>MSSLKNISNYIFNNKELLANEIVNGVVHSIDMEIPPWEQEQAINMYIEFVSFIGEYVVSGEEKIPDSLLEWSKKNAAMVSLDGNLSILVVRYLPTRNVITEILTNLAVQFNLSLHELSKMIIQVNRMLDISLNETVANYEFLASEYQKTSQMEIAKVATPIVPVKDGIIVLPLVGHIDTFRIQYLIENSTTKIANMDVNYVIVDFSGVYKIDKENIRIINEMVQMIRLMGINVIATGVSPDLAKMAIIEGIEISSIVYPNLKIALESIH</sequence>
<dbReference type="InterPro" id="IPR051932">
    <property type="entry name" value="Bact_StressResp_Reg"/>
</dbReference>
<dbReference type="RefSeq" id="WP_191697140.1">
    <property type="nucleotide sequence ID" value="NZ_JACSQO010000004.1"/>
</dbReference>
<dbReference type="Pfam" id="PF01740">
    <property type="entry name" value="STAS"/>
    <property type="match status" value="1"/>
</dbReference>
<accession>A0ABR8R9W8</accession>
<comment type="caution">
    <text evidence="2">The sequence shown here is derived from an EMBL/GenBank/DDBJ whole genome shotgun (WGS) entry which is preliminary data.</text>
</comment>
<evidence type="ECO:0000259" key="1">
    <source>
        <dbReference type="PROSITE" id="PS50801"/>
    </source>
</evidence>
<dbReference type="Gene3D" id="3.30.750.24">
    <property type="entry name" value="STAS domain"/>
    <property type="match status" value="1"/>
</dbReference>
<dbReference type="Proteomes" id="UP000640786">
    <property type="component" value="Unassembled WGS sequence"/>
</dbReference>
<protein>
    <submittedName>
        <fullName evidence="2">STAS domain-containing protein</fullName>
    </submittedName>
</protein>
<dbReference type="SUPFAM" id="SSF52091">
    <property type="entry name" value="SpoIIaa-like"/>
    <property type="match status" value="1"/>
</dbReference>
<gene>
    <name evidence="2" type="ORF">H9650_10480</name>
</gene>
<evidence type="ECO:0000313" key="3">
    <source>
        <dbReference type="Proteomes" id="UP000640786"/>
    </source>
</evidence>
<dbReference type="CDD" id="cd07041">
    <property type="entry name" value="STAS_RsbR_RsbS_like"/>
    <property type="match status" value="1"/>
</dbReference>
<dbReference type="InterPro" id="IPR036513">
    <property type="entry name" value="STAS_dom_sf"/>
</dbReference>
<keyword evidence="3" id="KW-1185">Reference proteome</keyword>
<reference evidence="2 3" key="1">
    <citation type="submission" date="2020-08" db="EMBL/GenBank/DDBJ databases">
        <title>A Genomic Blueprint of the Chicken Gut Microbiome.</title>
        <authorList>
            <person name="Gilroy R."/>
            <person name="Ravi A."/>
            <person name="Getino M."/>
            <person name="Pursley I."/>
            <person name="Horton D.L."/>
            <person name="Alikhan N.-F."/>
            <person name="Baker D."/>
            <person name="Gharbi K."/>
            <person name="Hall N."/>
            <person name="Watson M."/>
            <person name="Adriaenssens E.M."/>
            <person name="Foster-Nyarko E."/>
            <person name="Jarju S."/>
            <person name="Secka A."/>
            <person name="Antonio M."/>
            <person name="Oren A."/>
            <person name="Chaudhuri R."/>
            <person name="La Ragione R.M."/>
            <person name="Hildebrand F."/>
            <person name="Pallen M.J."/>
        </authorList>
    </citation>
    <scope>NUCLEOTIDE SEQUENCE [LARGE SCALE GENOMIC DNA]</scope>
    <source>
        <strain evidence="2 3">Sa2BUA9</strain>
    </source>
</reference>
<dbReference type="InterPro" id="IPR002645">
    <property type="entry name" value="STAS_dom"/>
</dbReference>